<accession>A0A2T6BVK9</accession>
<organism evidence="1 2">
    <name type="scientific">Kordia periserrulae</name>
    <dbReference type="NCBI Taxonomy" id="701523"/>
    <lineage>
        <taxon>Bacteria</taxon>
        <taxon>Pseudomonadati</taxon>
        <taxon>Bacteroidota</taxon>
        <taxon>Flavobacteriia</taxon>
        <taxon>Flavobacteriales</taxon>
        <taxon>Flavobacteriaceae</taxon>
        <taxon>Kordia</taxon>
    </lineage>
</organism>
<name>A0A2T6BVK9_9FLAO</name>
<gene>
    <name evidence="1" type="ORF">C8N46_107105</name>
</gene>
<dbReference type="EMBL" id="QBKT01000007">
    <property type="protein sequence ID" value="PTX60099.1"/>
    <property type="molecule type" value="Genomic_DNA"/>
</dbReference>
<reference evidence="1 2" key="1">
    <citation type="submission" date="2018-04" db="EMBL/GenBank/DDBJ databases">
        <title>Genomic Encyclopedia of Archaeal and Bacterial Type Strains, Phase II (KMG-II): from individual species to whole genera.</title>
        <authorList>
            <person name="Goeker M."/>
        </authorList>
    </citation>
    <scope>NUCLEOTIDE SEQUENCE [LARGE SCALE GENOMIC DNA]</scope>
    <source>
        <strain evidence="1 2">DSM 25731</strain>
    </source>
</reference>
<evidence type="ECO:0000313" key="2">
    <source>
        <dbReference type="Proteomes" id="UP000244090"/>
    </source>
</evidence>
<dbReference type="AlphaFoldDB" id="A0A2T6BVK9"/>
<dbReference type="RefSeq" id="WP_262498082.1">
    <property type="nucleotide sequence ID" value="NZ_QBKT01000007.1"/>
</dbReference>
<protein>
    <submittedName>
        <fullName evidence="1">Uncharacterized protein</fullName>
    </submittedName>
</protein>
<evidence type="ECO:0000313" key="1">
    <source>
        <dbReference type="EMBL" id="PTX60099.1"/>
    </source>
</evidence>
<comment type="caution">
    <text evidence="1">The sequence shown here is derived from an EMBL/GenBank/DDBJ whole genome shotgun (WGS) entry which is preliminary data.</text>
</comment>
<keyword evidence="2" id="KW-1185">Reference proteome</keyword>
<dbReference type="Proteomes" id="UP000244090">
    <property type="component" value="Unassembled WGS sequence"/>
</dbReference>
<sequence>MEHKNSTLQTTLLKEVSTQELHEIKGGYNPWLDDDQENEGD</sequence>
<proteinExistence type="predicted"/>